<name>A0A2W2C311_9BACT</name>
<dbReference type="RefSeq" id="WP_110997333.1">
    <property type="nucleotide sequence ID" value="NZ_QKTW01000003.1"/>
</dbReference>
<dbReference type="Proteomes" id="UP000248745">
    <property type="component" value="Unassembled WGS sequence"/>
</dbReference>
<accession>A0A2W2C311</accession>
<evidence type="ECO:0000313" key="1">
    <source>
        <dbReference type="EMBL" id="PZF74493.1"/>
    </source>
</evidence>
<comment type="caution">
    <text evidence="1">The sequence shown here is derived from an EMBL/GenBank/DDBJ whole genome shotgun (WGS) entry which is preliminary data.</text>
</comment>
<proteinExistence type="predicted"/>
<dbReference type="Gene3D" id="3.40.50.2000">
    <property type="entry name" value="Glycogen Phosphorylase B"/>
    <property type="match status" value="2"/>
</dbReference>
<protein>
    <recommendedName>
        <fullName evidence="3">Glycosyltransferase</fullName>
    </recommendedName>
</protein>
<dbReference type="CDD" id="cd03801">
    <property type="entry name" value="GT4_PimA-like"/>
    <property type="match status" value="1"/>
</dbReference>
<gene>
    <name evidence="1" type="ORF">DN068_02640</name>
</gene>
<evidence type="ECO:0008006" key="3">
    <source>
        <dbReference type="Google" id="ProtNLM"/>
    </source>
</evidence>
<sequence>MTGRRILILTNRVPYPLKDGGALAMDAMIEGFRKEGWQVYLLAMNTSRHHVSKEKIHKLYPGIHKLDTVDVDNDIKWLATLNNFFFSTQPEHADRFTNAAFQKKLLSIIKHFKPDVIQMESIYLSVYLPVIKEVSNALTIQRLHNVEYQIWERLAKETSQPVKRFYLKNLAKRIRRFEMQIWSQFDLLLPITQADGDIIRKSGCRTPQVVTPFGITLRDSHIEVEEHWTAYHIGAMDWLPNIEAMDWFLNDIWPLVHKLMPRFQFSFAGRNMPERFFSKQGKGVHCMGEVKDADEFIADKKILIVPLRSGGGIRIKIMEAMATGKLVISTETGMQGIAAEPGVHYLMANTEQEFADAIYYAMHHKHKAENIATAGQQLLIEVYNQKNIMDGLLGKLLQLLGSQRKAITP</sequence>
<evidence type="ECO:0000313" key="2">
    <source>
        <dbReference type="Proteomes" id="UP000248745"/>
    </source>
</evidence>
<reference evidence="1 2" key="1">
    <citation type="submission" date="2018-06" db="EMBL/GenBank/DDBJ databases">
        <title>Mucibacter soli gen. nov., sp. nov., a new member of the family Chitinophagaceae producing mucin.</title>
        <authorList>
            <person name="Kim M.-K."/>
            <person name="Park S."/>
            <person name="Kim T.-S."/>
            <person name="Joung Y."/>
            <person name="Han J.-H."/>
            <person name="Kim S.B."/>
        </authorList>
    </citation>
    <scope>NUCLEOTIDE SEQUENCE [LARGE SCALE GENOMIC DNA]</scope>
    <source>
        <strain evidence="1 2">R1-15</strain>
    </source>
</reference>
<dbReference type="EMBL" id="QKTW01000003">
    <property type="protein sequence ID" value="PZF74493.1"/>
    <property type="molecule type" value="Genomic_DNA"/>
</dbReference>
<keyword evidence="2" id="KW-1185">Reference proteome</keyword>
<organism evidence="1 2">
    <name type="scientific">Taibaiella soli</name>
    <dbReference type="NCBI Taxonomy" id="1649169"/>
    <lineage>
        <taxon>Bacteria</taxon>
        <taxon>Pseudomonadati</taxon>
        <taxon>Bacteroidota</taxon>
        <taxon>Chitinophagia</taxon>
        <taxon>Chitinophagales</taxon>
        <taxon>Chitinophagaceae</taxon>
        <taxon>Taibaiella</taxon>
    </lineage>
</organism>
<dbReference type="AlphaFoldDB" id="A0A2W2C311"/>
<dbReference type="Pfam" id="PF13692">
    <property type="entry name" value="Glyco_trans_1_4"/>
    <property type="match status" value="1"/>
</dbReference>
<dbReference type="SUPFAM" id="SSF53756">
    <property type="entry name" value="UDP-Glycosyltransferase/glycogen phosphorylase"/>
    <property type="match status" value="1"/>
</dbReference>
<dbReference type="OrthoDB" id="9807209at2"/>